<dbReference type="Pfam" id="PF00109">
    <property type="entry name" value="ketoacyl-synt"/>
    <property type="match status" value="1"/>
</dbReference>
<dbReference type="NCBIfam" id="NF005589">
    <property type="entry name" value="PRK07314.1"/>
    <property type="match status" value="1"/>
</dbReference>
<dbReference type="SUPFAM" id="SSF53901">
    <property type="entry name" value="Thiolase-like"/>
    <property type="match status" value="2"/>
</dbReference>
<dbReference type="PANTHER" id="PTHR11712">
    <property type="entry name" value="POLYKETIDE SYNTHASE-RELATED"/>
    <property type="match status" value="1"/>
</dbReference>
<proteinExistence type="inferred from homology"/>
<keyword evidence="2 4" id="KW-0808">Transferase</keyword>
<evidence type="ECO:0000256" key="4">
    <source>
        <dbReference type="RuleBase" id="RU003694"/>
    </source>
</evidence>
<dbReference type="InterPro" id="IPR014030">
    <property type="entry name" value="Ketoacyl_synth_N"/>
</dbReference>
<dbReference type="GO" id="GO:0004315">
    <property type="term" value="F:3-oxoacyl-[acyl-carrier-protein] synthase activity"/>
    <property type="evidence" value="ECO:0007669"/>
    <property type="project" value="InterPro"/>
</dbReference>
<reference evidence="6 7" key="1">
    <citation type="submission" date="2018-04" db="EMBL/GenBank/DDBJ databases">
        <title>Micromonosporas from Atacama Desert.</title>
        <authorList>
            <person name="Carro L."/>
            <person name="Klenk H.-P."/>
            <person name="Goodfellow M."/>
        </authorList>
    </citation>
    <scope>NUCLEOTIDE SEQUENCE [LARGE SCALE GENOMIC DNA]</scope>
    <source>
        <strain evidence="6 7">LB19</strain>
    </source>
</reference>
<evidence type="ECO:0000256" key="3">
    <source>
        <dbReference type="ARBA" id="ARBA00023315"/>
    </source>
</evidence>
<feature type="domain" description="Ketosynthase family 3 (KS3)" evidence="5">
    <location>
        <begin position="6"/>
        <end position="413"/>
    </location>
</feature>
<comment type="caution">
    <text evidence="6">The sequence shown here is derived from an EMBL/GenBank/DDBJ whole genome shotgun (WGS) entry which is preliminary data.</text>
</comment>
<keyword evidence="3" id="KW-0012">Acyltransferase</keyword>
<dbReference type="AlphaFoldDB" id="A0A3N9XE30"/>
<dbReference type="OrthoDB" id="9808669at2"/>
<dbReference type="InterPro" id="IPR020841">
    <property type="entry name" value="PKS_Beta-ketoAc_synthase_dom"/>
</dbReference>
<dbReference type="FunFam" id="3.40.47.10:FF:000029">
    <property type="entry name" value="3-oxoacyl-[acyl-carrier-protein] synthase 1"/>
    <property type="match status" value="1"/>
</dbReference>
<dbReference type="PANTHER" id="PTHR11712:SF336">
    <property type="entry name" value="3-OXOACYL-[ACYL-CARRIER-PROTEIN] SYNTHASE, MITOCHONDRIAL"/>
    <property type="match status" value="1"/>
</dbReference>
<dbReference type="InterPro" id="IPR018201">
    <property type="entry name" value="Ketoacyl_synth_AS"/>
</dbReference>
<accession>A0A3N9XE30</accession>
<dbReference type="Gene3D" id="3.40.47.10">
    <property type="match status" value="1"/>
</dbReference>
<comment type="similarity">
    <text evidence="1 4">Belongs to the thiolase-like superfamily. Beta-ketoacyl-ACP synthases family.</text>
</comment>
<name>A0A3N9XE30_9ACTN</name>
<dbReference type="PROSITE" id="PS52004">
    <property type="entry name" value="KS3_2"/>
    <property type="match status" value="1"/>
</dbReference>
<dbReference type="RefSeq" id="WP_124822738.1">
    <property type="nucleotide sequence ID" value="NZ_QDGB01000371.1"/>
</dbReference>
<dbReference type="InterPro" id="IPR014031">
    <property type="entry name" value="Ketoacyl_synth_C"/>
</dbReference>
<dbReference type="InterPro" id="IPR016039">
    <property type="entry name" value="Thiolase-like"/>
</dbReference>
<dbReference type="EMBL" id="QDGB01000371">
    <property type="protein sequence ID" value="RQX11406.1"/>
    <property type="molecule type" value="Genomic_DNA"/>
</dbReference>
<protein>
    <submittedName>
        <fullName evidence="6">Beta-ketoacyl synthase</fullName>
    </submittedName>
</protein>
<evidence type="ECO:0000313" key="7">
    <source>
        <dbReference type="Proteomes" id="UP000278981"/>
    </source>
</evidence>
<dbReference type="GO" id="GO:0006633">
    <property type="term" value="P:fatty acid biosynthetic process"/>
    <property type="evidence" value="ECO:0007669"/>
    <property type="project" value="InterPro"/>
</dbReference>
<gene>
    <name evidence="6" type="ORF">DDE19_30685</name>
</gene>
<dbReference type="CDD" id="cd00834">
    <property type="entry name" value="KAS_I_II"/>
    <property type="match status" value="1"/>
</dbReference>
<dbReference type="Proteomes" id="UP000278981">
    <property type="component" value="Unassembled WGS sequence"/>
</dbReference>
<sequence length="434" mass="43964">MTGSTRVSATITGIGLVTPVGRGVADFFGAICTGRSGLVRPPDGHGAAGATEAVGIAPDIDPTTVLPRNEVLGADRFLIMALAAADDAMRDAALEVGRDVDPLRIAVVVSSGAGGLTTYEAQAKAREERGRTAVSAYLYPGFLPNMAAARIAIRYGIQGYSSCIATACAAGAHAVAEALRLIRAGDADVVVCGGAESPLGPTGTAGFANARALATGWSDPTQASRPFDRRRNGFVLGEGAGIMVVERAGHADARGVAGYADIIGWGATTDAFHPTSPRADGAGAAQSMRRAVADAGVEATDVGYINAHGTSTKRGDVAETRAVHTAFGTHAPAVSSTKGVTGHLLGGAGAVEAAATALTMTYGLLPPTHNLDEPDPACDLDHVRGHARPARPRAALSNSFAFGGHNVSLMFGPPSTARAREAEAAPAVTTTDQR</sequence>
<dbReference type="Pfam" id="PF02801">
    <property type="entry name" value="Ketoacyl-synt_C"/>
    <property type="match status" value="1"/>
</dbReference>
<dbReference type="PROSITE" id="PS00606">
    <property type="entry name" value="KS3_1"/>
    <property type="match status" value="1"/>
</dbReference>
<dbReference type="SMART" id="SM00825">
    <property type="entry name" value="PKS_KS"/>
    <property type="match status" value="1"/>
</dbReference>
<evidence type="ECO:0000256" key="2">
    <source>
        <dbReference type="ARBA" id="ARBA00022679"/>
    </source>
</evidence>
<organism evidence="6 7">
    <name type="scientific">Micromonospora ureilytica</name>
    <dbReference type="NCBI Taxonomy" id="709868"/>
    <lineage>
        <taxon>Bacteria</taxon>
        <taxon>Bacillati</taxon>
        <taxon>Actinomycetota</taxon>
        <taxon>Actinomycetes</taxon>
        <taxon>Micromonosporales</taxon>
        <taxon>Micromonosporaceae</taxon>
        <taxon>Micromonospora</taxon>
    </lineage>
</organism>
<evidence type="ECO:0000313" key="6">
    <source>
        <dbReference type="EMBL" id="RQX11406.1"/>
    </source>
</evidence>
<evidence type="ECO:0000259" key="5">
    <source>
        <dbReference type="PROSITE" id="PS52004"/>
    </source>
</evidence>
<evidence type="ECO:0000256" key="1">
    <source>
        <dbReference type="ARBA" id="ARBA00008467"/>
    </source>
</evidence>
<dbReference type="InterPro" id="IPR000794">
    <property type="entry name" value="Beta-ketoacyl_synthase"/>
</dbReference>